<accession>A0A2P4Y1X4</accession>
<protein>
    <submittedName>
        <fullName evidence="1">Uncharacterized protein</fullName>
    </submittedName>
</protein>
<evidence type="ECO:0000313" key="2">
    <source>
        <dbReference type="Proteomes" id="UP000237271"/>
    </source>
</evidence>
<sequence length="173" mass="20623">MVEFDTLYPMFIPSRGRKFELSYGSSGDVDLFVASLPVKEMHQLHVDICKGNDESVHNYLWMVRWLDMCMELSEMCDDNKVDCETLQKHVDEGRHHECRYNRYQDLLIAMDIVDMLAEHIQYESTWKPCSCTKCNFYRSSEWMKSQPRPEPCASYLPAAQFYMGEYFTDRRFY</sequence>
<proteinExistence type="predicted"/>
<dbReference type="Proteomes" id="UP000237271">
    <property type="component" value="Unassembled WGS sequence"/>
</dbReference>
<dbReference type="OrthoDB" id="105386at2759"/>
<gene>
    <name evidence="1" type="ORF">PHPALM_11583</name>
</gene>
<keyword evidence="2" id="KW-1185">Reference proteome</keyword>
<name>A0A2P4Y1X4_9STRA</name>
<comment type="caution">
    <text evidence="1">The sequence shown here is derived from an EMBL/GenBank/DDBJ whole genome shotgun (WGS) entry which is preliminary data.</text>
</comment>
<reference evidence="1 2" key="1">
    <citation type="journal article" date="2017" name="Genome Biol. Evol.">
        <title>Phytophthora megakarya and P. palmivora, closely related causal agents of cacao black pod rot, underwent increases in genome sizes and gene numbers by different mechanisms.</title>
        <authorList>
            <person name="Ali S.S."/>
            <person name="Shao J."/>
            <person name="Lary D.J."/>
            <person name="Kronmiller B."/>
            <person name="Shen D."/>
            <person name="Strem M.D."/>
            <person name="Amoako-Attah I."/>
            <person name="Akrofi A.Y."/>
            <person name="Begoude B.A."/>
            <person name="Ten Hoopen G.M."/>
            <person name="Coulibaly K."/>
            <person name="Kebe B.I."/>
            <person name="Melnick R.L."/>
            <person name="Guiltinan M.J."/>
            <person name="Tyler B.M."/>
            <person name="Meinhardt L.W."/>
            <person name="Bailey B.A."/>
        </authorList>
    </citation>
    <scope>NUCLEOTIDE SEQUENCE [LARGE SCALE GENOMIC DNA]</scope>
    <source>
        <strain evidence="2">sbr112.9</strain>
    </source>
</reference>
<dbReference type="EMBL" id="NCKW01006408">
    <property type="protein sequence ID" value="POM71800.1"/>
    <property type="molecule type" value="Genomic_DNA"/>
</dbReference>
<organism evidence="1 2">
    <name type="scientific">Phytophthora palmivora</name>
    <dbReference type="NCBI Taxonomy" id="4796"/>
    <lineage>
        <taxon>Eukaryota</taxon>
        <taxon>Sar</taxon>
        <taxon>Stramenopiles</taxon>
        <taxon>Oomycota</taxon>
        <taxon>Peronosporomycetes</taxon>
        <taxon>Peronosporales</taxon>
        <taxon>Peronosporaceae</taxon>
        <taxon>Phytophthora</taxon>
    </lineage>
</organism>
<dbReference type="AlphaFoldDB" id="A0A2P4Y1X4"/>
<evidence type="ECO:0000313" key="1">
    <source>
        <dbReference type="EMBL" id="POM71800.1"/>
    </source>
</evidence>